<evidence type="ECO:0000256" key="1">
    <source>
        <dbReference type="SAM" id="MobiDB-lite"/>
    </source>
</evidence>
<gene>
    <name evidence="3" type="ORF">OSB04_un001484</name>
</gene>
<proteinExistence type="predicted"/>
<evidence type="ECO:0000259" key="2">
    <source>
        <dbReference type="Pfam" id="PF07727"/>
    </source>
</evidence>
<dbReference type="Proteomes" id="UP001172457">
    <property type="component" value="Unassembled WGS sequence"/>
</dbReference>
<dbReference type="Pfam" id="PF07727">
    <property type="entry name" value="RVT_2"/>
    <property type="match status" value="1"/>
</dbReference>
<evidence type="ECO:0000313" key="4">
    <source>
        <dbReference type="Proteomes" id="UP001172457"/>
    </source>
</evidence>
<dbReference type="AlphaFoldDB" id="A0AA38VQU8"/>
<organism evidence="3 4">
    <name type="scientific">Centaurea solstitialis</name>
    <name type="common">yellow star-thistle</name>
    <dbReference type="NCBI Taxonomy" id="347529"/>
    <lineage>
        <taxon>Eukaryota</taxon>
        <taxon>Viridiplantae</taxon>
        <taxon>Streptophyta</taxon>
        <taxon>Embryophyta</taxon>
        <taxon>Tracheophyta</taxon>
        <taxon>Spermatophyta</taxon>
        <taxon>Magnoliopsida</taxon>
        <taxon>eudicotyledons</taxon>
        <taxon>Gunneridae</taxon>
        <taxon>Pentapetalae</taxon>
        <taxon>asterids</taxon>
        <taxon>campanulids</taxon>
        <taxon>Asterales</taxon>
        <taxon>Asteraceae</taxon>
        <taxon>Carduoideae</taxon>
        <taxon>Cardueae</taxon>
        <taxon>Centaureinae</taxon>
        <taxon>Centaurea</taxon>
    </lineage>
</organism>
<name>A0AA38VQU8_9ASTR</name>
<feature type="region of interest" description="Disordered" evidence="1">
    <location>
        <begin position="112"/>
        <end position="136"/>
    </location>
</feature>
<comment type="caution">
    <text evidence="3">The sequence shown here is derived from an EMBL/GenBank/DDBJ whole genome shotgun (WGS) entry which is preliminary data.</text>
</comment>
<feature type="domain" description="Reverse transcriptase Ty1/copia-type" evidence="2">
    <location>
        <begin position="23"/>
        <end position="116"/>
    </location>
</feature>
<dbReference type="InterPro" id="IPR013103">
    <property type="entry name" value="RVT_2"/>
</dbReference>
<evidence type="ECO:0000313" key="3">
    <source>
        <dbReference type="EMBL" id="KAJ9535402.1"/>
    </source>
</evidence>
<dbReference type="EMBL" id="JARYMX010000272">
    <property type="protein sequence ID" value="KAJ9535402.1"/>
    <property type="molecule type" value="Genomic_DNA"/>
</dbReference>
<accession>A0AA38VQU8</accession>
<keyword evidence="4" id="KW-1185">Reference proteome</keyword>
<reference evidence="3" key="1">
    <citation type="submission" date="2023-03" db="EMBL/GenBank/DDBJ databases">
        <title>Chromosome-scale reference genome and RAD-based genetic map of yellow starthistle (Centaurea solstitialis) reveal putative structural variation and QTLs associated with invader traits.</title>
        <authorList>
            <person name="Reatini B."/>
            <person name="Cang F.A."/>
            <person name="Jiang Q."/>
            <person name="Mckibben M.T.W."/>
            <person name="Barker M.S."/>
            <person name="Rieseberg L.H."/>
            <person name="Dlugosch K.M."/>
        </authorList>
    </citation>
    <scope>NUCLEOTIDE SEQUENCE</scope>
    <source>
        <strain evidence="3">CAN-66</strain>
        <tissue evidence="3">Leaf</tissue>
    </source>
</reference>
<sequence length="136" mass="15340">MNPLLHIMQKIFVTPFGTNRKCDHSRFIYKNGKDMTYILLYVDDIILTTSSDALRLHFTTLLAKEFAMNDLGPLSYFLGVAVKRYNDHLFLSQEQYAVEILDRADMTNCNPAVTPVDTNSKPSSTAGSPVTDPNTF</sequence>
<protein>
    <recommendedName>
        <fullName evidence="2">Reverse transcriptase Ty1/copia-type domain-containing protein</fullName>
    </recommendedName>
</protein>